<dbReference type="PANTHER" id="PTHR43591">
    <property type="entry name" value="METHYLTRANSFERASE"/>
    <property type="match status" value="1"/>
</dbReference>
<dbReference type="InParanoid" id="D6TY23"/>
<dbReference type="InterPro" id="IPR029063">
    <property type="entry name" value="SAM-dependent_MTases_sf"/>
</dbReference>
<feature type="domain" description="Methyltransferase" evidence="1">
    <location>
        <begin position="60"/>
        <end position="157"/>
    </location>
</feature>
<proteinExistence type="predicted"/>
<accession>D6TY23</accession>
<keyword evidence="3" id="KW-1185">Reference proteome</keyword>
<dbReference type="RefSeq" id="WP_007916975.1">
    <property type="nucleotide sequence ID" value="NZ_ADVG01000003.1"/>
</dbReference>
<dbReference type="Gene3D" id="3.40.50.150">
    <property type="entry name" value="Vaccinia Virus protein VP39"/>
    <property type="match status" value="1"/>
</dbReference>
<gene>
    <name evidence="2" type="ORF">Krac_6153</name>
</gene>
<dbReference type="SUPFAM" id="SSF53335">
    <property type="entry name" value="S-adenosyl-L-methionine-dependent methyltransferases"/>
    <property type="match status" value="1"/>
</dbReference>
<sequence>MSIQKHRPGGTSSHSSPGIVIAFPAWWYDLVVRWFVMNGKEHTFRQMVADLAQLQPGETVLDVGCGTGTLALVAKKSVGEVGRVCGIDPSPSLLAGARRKAERARLPIDFQLGGIEQIPFPDETFDVVLSTFMLHHLPDEIKRQGVAEMLRVLKAGGRLLIVDFAHTEGKEHRSERFGAGEMGLQDVPSLLKEAGFEGLASGKIPFRIRSVAAEHKDYGFVRARKGEGRASVSSHAEALFPQG</sequence>
<reference evidence="2 3" key="1">
    <citation type="journal article" date="2011" name="Stand. Genomic Sci.">
        <title>Non-contiguous finished genome sequence and contextual data of the filamentous soil bacterium Ktedonobacter racemifer type strain (SOSP1-21).</title>
        <authorList>
            <person name="Chang Y.J."/>
            <person name="Land M."/>
            <person name="Hauser L."/>
            <person name="Chertkov O."/>
            <person name="Del Rio T.G."/>
            <person name="Nolan M."/>
            <person name="Copeland A."/>
            <person name="Tice H."/>
            <person name="Cheng J.F."/>
            <person name="Lucas S."/>
            <person name="Han C."/>
            <person name="Goodwin L."/>
            <person name="Pitluck S."/>
            <person name="Ivanova N."/>
            <person name="Ovchinikova G."/>
            <person name="Pati A."/>
            <person name="Chen A."/>
            <person name="Palaniappan K."/>
            <person name="Mavromatis K."/>
            <person name="Liolios K."/>
            <person name="Brettin T."/>
            <person name="Fiebig A."/>
            <person name="Rohde M."/>
            <person name="Abt B."/>
            <person name="Goker M."/>
            <person name="Detter J.C."/>
            <person name="Woyke T."/>
            <person name="Bristow J."/>
            <person name="Eisen J.A."/>
            <person name="Markowitz V."/>
            <person name="Hugenholtz P."/>
            <person name="Kyrpides N.C."/>
            <person name="Klenk H.P."/>
            <person name="Lapidus A."/>
        </authorList>
    </citation>
    <scope>NUCLEOTIDE SEQUENCE [LARGE SCALE GENOMIC DNA]</scope>
    <source>
        <strain evidence="3">DSM 44963</strain>
    </source>
</reference>
<keyword evidence="2" id="KW-0489">Methyltransferase</keyword>
<dbReference type="eggNOG" id="COG2226">
    <property type="taxonomic scope" value="Bacteria"/>
</dbReference>
<dbReference type="InterPro" id="IPR041698">
    <property type="entry name" value="Methyltransf_25"/>
</dbReference>
<dbReference type="GO" id="GO:0032259">
    <property type="term" value="P:methylation"/>
    <property type="evidence" value="ECO:0007669"/>
    <property type="project" value="UniProtKB-KW"/>
</dbReference>
<keyword evidence="2" id="KW-0808">Transferase</keyword>
<evidence type="ECO:0000259" key="1">
    <source>
        <dbReference type="Pfam" id="PF13649"/>
    </source>
</evidence>
<evidence type="ECO:0000313" key="2">
    <source>
        <dbReference type="EMBL" id="EFH85019.1"/>
    </source>
</evidence>
<dbReference type="PANTHER" id="PTHR43591:SF24">
    <property type="entry name" value="2-METHOXY-6-POLYPRENYL-1,4-BENZOQUINOL METHYLASE, MITOCHONDRIAL"/>
    <property type="match status" value="1"/>
</dbReference>
<evidence type="ECO:0000313" key="3">
    <source>
        <dbReference type="Proteomes" id="UP000004508"/>
    </source>
</evidence>
<comment type="caution">
    <text evidence="2">The sequence shown here is derived from an EMBL/GenBank/DDBJ whole genome shotgun (WGS) entry which is preliminary data.</text>
</comment>
<dbReference type="OrthoDB" id="153516at2"/>
<dbReference type="CDD" id="cd02440">
    <property type="entry name" value="AdoMet_MTases"/>
    <property type="match status" value="1"/>
</dbReference>
<protein>
    <submittedName>
        <fullName evidence="2">Methyltransferase type 11</fullName>
    </submittedName>
</protein>
<name>D6TY23_KTERA</name>
<organism evidence="2 3">
    <name type="scientific">Ktedonobacter racemifer DSM 44963</name>
    <dbReference type="NCBI Taxonomy" id="485913"/>
    <lineage>
        <taxon>Bacteria</taxon>
        <taxon>Bacillati</taxon>
        <taxon>Chloroflexota</taxon>
        <taxon>Ktedonobacteria</taxon>
        <taxon>Ktedonobacterales</taxon>
        <taxon>Ktedonobacteraceae</taxon>
        <taxon>Ktedonobacter</taxon>
    </lineage>
</organism>
<dbReference type="STRING" id="485913.Krac_6153"/>
<dbReference type="Pfam" id="PF13649">
    <property type="entry name" value="Methyltransf_25"/>
    <property type="match status" value="1"/>
</dbReference>
<dbReference type="GO" id="GO:0008168">
    <property type="term" value="F:methyltransferase activity"/>
    <property type="evidence" value="ECO:0007669"/>
    <property type="project" value="UniProtKB-KW"/>
</dbReference>
<dbReference type="AlphaFoldDB" id="D6TY23"/>
<dbReference type="EMBL" id="ADVG01000003">
    <property type="protein sequence ID" value="EFH85019.1"/>
    <property type="molecule type" value="Genomic_DNA"/>
</dbReference>
<dbReference type="Proteomes" id="UP000004508">
    <property type="component" value="Unassembled WGS sequence"/>
</dbReference>